<dbReference type="RefSeq" id="WP_103223870.1">
    <property type="nucleotide sequence ID" value="NZ_PPCN01000008.1"/>
</dbReference>
<dbReference type="SMART" id="SM00471">
    <property type="entry name" value="HDc"/>
    <property type="match status" value="1"/>
</dbReference>
<feature type="domain" description="HD-GYP" evidence="1">
    <location>
        <begin position="166"/>
        <end position="362"/>
    </location>
</feature>
<evidence type="ECO:0000313" key="3">
    <source>
        <dbReference type="Proteomes" id="UP000236959"/>
    </source>
</evidence>
<dbReference type="Gene3D" id="1.10.3210.10">
    <property type="entry name" value="Hypothetical protein af1432"/>
    <property type="match status" value="1"/>
</dbReference>
<dbReference type="Pfam" id="PF13487">
    <property type="entry name" value="HD_5"/>
    <property type="match status" value="1"/>
</dbReference>
<organism evidence="2 3">
    <name type="scientific">Roseibium marinum</name>
    <dbReference type="NCBI Taxonomy" id="281252"/>
    <lineage>
        <taxon>Bacteria</taxon>
        <taxon>Pseudomonadati</taxon>
        <taxon>Pseudomonadota</taxon>
        <taxon>Alphaproteobacteria</taxon>
        <taxon>Hyphomicrobiales</taxon>
        <taxon>Stappiaceae</taxon>
        <taxon>Roseibium</taxon>
    </lineage>
</organism>
<evidence type="ECO:0000313" key="2">
    <source>
        <dbReference type="EMBL" id="POF29825.1"/>
    </source>
</evidence>
<dbReference type="OrthoDB" id="9802066at2"/>
<dbReference type="GO" id="GO:0008081">
    <property type="term" value="F:phosphoric diester hydrolase activity"/>
    <property type="evidence" value="ECO:0007669"/>
    <property type="project" value="UniProtKB-ARBA"/>
</dbReference>
<accession>A0A2S3UQ26</accession>
<dbReference type="InterPro" id="IPR003607">
    <property type="entry name" value="HD/PDEase_dom"/>
</dbReference>
<dbReference type="InterPro" id="IPR006675">
    <property type="entry name" value="HDIG_dom"/>
</dbReference>
<gene>
    <name evidence="2" type="ORF">CLV41_108250</name>
</gene>
<dbReference type="PANTHER" id="PTHR43155:SF2">
    <property type="entry name" value="CYCLIC DI-GMP PHOSPHODIESTERASE PA4108"/>
    <property type="match status" value="1"/>
</dbReference>
<reference evidence="2 3" key="1">
    <citation type="submission" date="2018-01" db="EMBL/GenBank/DDBJ databases">
        <title>Genomic Encyclopedia of Archaeal and Bacterial Type Strains, Phase II (KMG-II): from individual species to whole genera.</title>
        <authorList>
            <person name="Goeker M."/>
        </authorList>
    </citation>
    <scope>NUCLEOTIDE SEQUENCE [LARGE SCALE GENOMIC DNA]</scope>
    <source>
        <strain evidence="2 3">DSM 17023</strain>
    </source>
</reference>
<dbReference type="SUPFAM" id="SSF109604">
    <property type="entry name" value="HD-domain/PDEase-like"/>
    <property type="match status" value="1"/>
</dbReference>
<protein>
    <submittedName>
        <fullName evidence="2">Putative nucleotidyltransferase with HDIG domain</fullName>
    </submittedName>
</protein>
<dbReference type="NCBIfam" id="TIGR00277">
    <property type="entry name" value="HDIG"/>
    <property type="match status" value="1"/>
</dbReference>
<keyword evidence="3" id="KW-1185">Reference proteome</keyword>
<dbReference type="Proteomes" id="UP000236959">
    <property type="component" value="Unassembled WGS sequence"/>
</dbReference>
<evidence type="ECO:0000259" key="1">
    <source>
        <dbReference type="PROSITE" id="PS51832"/>
    </source>
</evidence>
<dbReference type="EMBL" id="PPCN01000008">
    <property type="protein sequence ID" value="POF29825.1"/>
    <property type="molecule type" value="Genomic_DNA"/>
</dbReference>
<keyword evidence="2" id="KW-0808">Transferase</keyword>
<name>A0A2S3UQ26_9HYPH</name>
<comment type="caution">
    <text evidence="2">The sequence shown here is derived from an EMBL/GenBank/DDBJ whole genome shotgun (WGS) entry which is preliminary data.</text>
</comment>
<dbReference type="PANTHER" id="PTHR43155">
    <property type="entry name" value="CYCLIC DI-GMP PHOSPHODIESTERASE PA4108-RELATED"/>
    <property type="match status" value="1"/>
</dbReference>
<sequence>MEIVLISDGPLSIDSPARKLPFFFAARLVDMASVSERTVVDAKIAVLELQDATEAGLKALKASWKHLAAVPVICLVDEKSRRETIQAAALGNSELCDRDTPIILLLKRINGLVNEDLCAALPENAPAQTVEAYRQSNVFLQSLCLSAVEGSPIQVNLLNDSADELLASLSLNGLSSWLEAVHTHHSGTYSHSLMVAGVAGMFAIHLGWPEEECREVIAGGLVHDIGKMRIPLSILDKPGKLTEEERKIVNKHPLYGRDILKPRLEVSVGIKKMAMQHHEYLDGSGYPLGLDGSRISAQVRLMTISDIFSALTETRAYKDGVPVRVAIDILRKMGPKLDQNMLSSFADMVLKRDLGDVKRTSAHASGGAAA</sequence>
<dbReference type="PROSITE" id="PS51832">
    <property type="entry name" value="HD_GYP"/>
    <property type="match status" value="1"/>
</dbReference>
<dbReference type="CDD" id="cd00077">
    <property type="entry name" value="HDc"/>
    <property type="match status" value="1"/>
</dbReference>
<dbReference type="AlphaFoldDB" id="A0A2S3UQ26"/>
<dbReference type="GO" id="GO:0016740">
    <property type="term" value="F:transferase activity"/>
    <property type="evidence" value="ECO:0007669"/>
    <property type="project" value="UniProtKB-KW"/>
</dbReference>
<proteinExistence type="predicted"/>
<dbReference type="InterPro" id="IPR037522">
    <property type="entry name" value="HD_GYP_dom"/>
</dbReference>